<evidence type="ECO:0000256" key="7">
    <source>
        <dbReference type="PROSITE-ProRule" id="PRU10141"/>
    </source>
</evidence>
<keyword evidence="4 7" id="KW-0547">Nucleotide-binding</keyword>
<dbReference type="SUPFAM" id="SSF56112">
    <property type="entry name" value="Protein kinase-like (PK-like)"/>
    <property type="match status" value="1"/>
</dbReference>
<dbReference type="Proteomes" id="UP000824469">
    <property type="component" value="Unassembled WGS sequence"/>
</dbReference>
<dbReference type="InterPro" id="IPR025287">
    <property type="entry name" value="WAK_GUB"/>
</dbReference>
<dbReference type="PANTHER" id="PTHR46008">
    <property type="entry name" value="LEAF RUST 10 DISEASE-RESISTANCE LOCUS RECEPTOR-LIKE PROTEIN KINASE-LIKE 1.4"/>
    <property type="match status" value="1"/>
</dbReference>
<dbReference type="EMBL" id="JAHRHJ020000008">
    <property type="protein sequence ID" value="KAH9306329.1"/>
    <property type="molecule type" value="Genomic_DNA"/>
</dbReference>
<evidence type="ECO:0000256" key="3">
    <source>
        <dbReference type="ARBA" id="ARBA00022729"/>
    </source>
</evidence>
<dbReference type="OMA" id="FTDENYD"/>
<keyword evidence="3 9" id="KW-0732">Signal</keyword>
<keyword evidence="8" id="KW-0812">Transmembrane</keyword>
<dbReference type="SMART" id="SM00220">
    <property type="entry name" value="S_TKc"/>
    <property type="match status" value="1"/>
</dbReference>
<protein>
    <recommendedName>
        <fullName evidence="10">Protein kinase domain-containing protein</fullName>
    </recommendedName>
</protein>
<dbReference type="GO" id="GO:0016020">
    <property type="term" value="C:membrane"/>
    <property type="evidence" value="ECO:0007669"/>
    <property type="project" value="UniProtKB-SubCell"/>
</dbReference>
<dbReference type="PROSITE" id="PS50011">
    <property type="entry name" value="PROTEIN_KINASE_DOM"/>
    <property type="match status" value="1"/>
</dbReference>
<proteinExistence type="predicted"/>
<keyword evidence="8" id="KW-0472">Membrane</keyword>
<keyword evidence="5" id="KW-0418">Kinase</keyword>
<gene>
    <name evidence="11" type="ORF">KI387_010733</name>
</gene>
<feature type="chain" id="PRO_5041248142" description="Protein kinase domain-containing protein" evidence="9">
    <location>
        <begin position="26"/>
        <end position="535"/>
    </location>
</feature>
<dbReference type="Gene3D" id="1.10.510.10">
    <property type="entry name" value="Transferase(Phosphotransferase) domain 1"/>
    <property type="match status" value="1"/>
</dbReference>
<keyword evidence="12" id="KW-1185">Reference proteome</keyword>
<evidence type="ECO:0000256" key="2">
    <source>
        <dbReference type="ARBA" id="ARBA00022679"/>
    </source>
</evidence>
<dbReference type="InterPro" id="IPR008271">
    <property type="entry name" value="Ser/Thr_kinase_AS"/>
</dbReference>
<sequence length="535" mass="59490">MKMEAFETPAHSLLLLLFFTVSVSSWLISYCDGACDVFTCGNFTLDYPFGLKNSGCGDPTLQFECEDTVKGALPLLDISGHQYYILELKHYSKVNSWDGILTLGKTCVRYSEPVVDNIKCKDYRYYNFSFSDTSINCESKFDLPVKEIDLKKPLDETVVQGLEITWTASKHCAGCESGSSIGGGVALAAILALFLIFRVKRRKSLGTRGLPSDFSKQKGYDLEARRQGYMIADLPIFSYEELQEATNFFDEGNELGDGGFGAVYLGKLTDGRKVAVKKLYEQNSRRIEQFINEIQIFASMDHPNLVRLYGCTHPESPVLLLALAYLHSIDPPIFHRDVKSTNILLDENFRAKVADFGLSRLVPVNVSHVTTAPQGTPGYVDPEYHQCFQLTEKSDVYSFGVVLAELISSKLAVDITRQRNEISLAIMAVNRIKTGALDELVDPHLGIRTNPEVKAMVSAVAELALGCLANDRDVRPDMKEVAGQLEEIKQLHKTYFDEQSESPLKESSKLIGVVPPLSPISVQERWPSIASNKSS</sequence>
<name>A0AA38FM65_TAXCH</name>
<dbReference type="GO" id="GO:0005524">
    <property type="term" value="F:ATP binding"/>
    <property type="evidence" value="ECO:0007669"/>
    <property type="project" value="UniProtKB-UniRule"/>
</dbReference>
<dbReference type="PANTHER" id="PTHR46008:SF2">
    <property type="entry name" value="LEAF RUST 10 DISEASE-RESISTANCE LOCUS RECEPTOR-LIKE PROTEIN KINASE-LIKE 1.4"/>
    <property type="match status" value="1"/>
</dbReference>
<dbReference type="GO" id="GO:0030247">
    <property type="term" value="F:polysaccharide binding"/>
    <property type="evidence" value="ECO:0007669"/>
    <property type="project" value="InterPro"/>
</dbReference>
<reference evidence="11 12" key="1">
    <citation type="journal article" date="2021" name="Nat. Plants">
        <title>The Taxus genome provides insights into paclitaxel biosynthesis.</title>
        <authorList>
            <person name="Xiong X."/>
            <person name="Gou J."/>
            <person name="Liao Q."/>
            <person name="Li Y."/>
            <person name="Zhou Q."/>
            <person name="Bi G."/>
            <person name="Li C."/>
            <person name="Du R."/>
            <person name="Wang X."/>
            <person name="Sun T."/>
            <person name="Guo L."/>
            <person name="Liang H."/>
            <person name="Lu P."/>
            <person name="Wu Y."/>
            <person name="Zhang Z."/>
            <person name="Ro D.K."/>
            <person name="Shang Y."/>
            <person name="Huang S."/>
            <person name="Yan J."/>
        </authorList>
    </citation>
    <scope>NUCLEOTIDE SEQUENCE [LARGE SCALE GENOMIC DNA]</scope>
    <source>
        <strain evidence="11">Ta-2019</strain>
    </source>
</reference>
<dbReference type="PROSITE" id="PS00107">
    <property type="entry name" value="PROTEIN_KINASE_ATP"/>
    <property type="match status" value="1"/>
</dbReference>
<evidence type="ECO:0000313" key="11">
    <source>
        <dbReference type="EMBL" id="KAH9306329.1"/>
    </source>
</evidence>
<evidence type="ECO:0000313" key="12">
    <source>
        <dbReference type="Proteomes" id="UP000824469"/>
    </source>
</evidence>
<keyword evidence="8" id="KW-1133">Transmembrane helix</keyword>
<feature type="binding site" evidence="7">
    <location>
        <position position="278"/>
    </location>
    <ligand>
        <name>ATP</name>
        <dbReference type="ChEBI" id="CHEBI:30616"/>
    </ligand>
</feature>
<dbReference type="Gene3D" id="3.30.200.20">
    <property type="entry name" value="Phosphorylase Kinase, domain 1"/>
    <property type="match status" value="1"/>
</dbReference>
<dbReference type="GO" id="GO:0004672">
    <property type="term" value="F:protein kinase activity"/>
    <property type="evidence" value="ECO:0007669"/>
    <property type="project" value="InterPro"/>
</dbReference>
<feature type="transmembrane region" description="Helical" evidence="8">
    <location>
        <begin position="181"/>
        <end position="199"/>
    </location>
</feature>
<keyword evidence="2" id="KW-0808">Transferase</keyword>
<evidence type="ECO:0000256" key="1">
    <source>
        <dbReference type="ARBA" id="ARBA00004167"/>
    </source>
</evidence>
<dbReference type="InterPro" id="IPR017441">
    <property type="entry name" value="Protein_kinase_ATP_BS"/>
</dbReference>
<dbReference type="Pfam" id="PF13947">
    <property type="entry name" value="GUB_WAK_bind"/>
    <property type="match status" value="1"/>
</dbReference>
<evidence type="ECO:0000256" key="4">
    <source>
        <dbReference type="ARBA" id="ARBA00022741"/>
    </source>
</evidence>
<evidence type="ECO:0000259" key="10">
    <source>
        <dbReference type="PROSITE" id="PS50011"/>
    </source>
</evidence>
<keyword evidence="6 7" id="KW-0067">ATP-binding</keyword>
<feature type="domain" description="Protein kinase" evidence="10">
    <location>
        <begin position="249"/>
        <end position="495"/>
    </location>
</feature>
<evidence type="ECO:0000256" key="8">
    <source>
        <dbReference type="SAM" id="Phobius"/>
    </source>
</evidence>
<evidence type="ECO:0000256" key="6">
    <source>
        <dbReference type="ARBA" id="ARBA00022840"/>
    </source>
</evidence>
<comment type="subcellular location">
    <subcellularLocation>
        <location evidence="1">Membrane</location>
        <topology evidence="1">Single-pass membrane protein</topology>
    </subcellularLocation>
</comment>
<evidence type="ECO:0000256" key="5">
    <source>
        <dbReference type="ARBA" id="ARBA00022777"/>
    </source>
</evidence>
<feature type="signal peptide" evidence="9">
    <location>
        <begin position="1"/>
        <end position="25"/>
    </location>
</feature>
<dbReference type="Pfam" id="PF00069">
    <property type="entry name" value="Pkinase"/>
    <property type="match status" value="1"/>
</dbReference>
<dbReference type="InterPro" id="IPR011009">
    <property type="entry name" value="Kinase-like_dom_sf"/>
</dbReference>
<dbReference type="PROSITE" id="PS00108">
    <property type="entry name" value="PROTEIN_KINASE_ST"/>
    <property type="match status" value="1"/>
</dbReference>
<organism evidence="11 12">
    <name type="scientific">Taxus chinensis</name>
    <name type="common">Chinese yew</name>
    <name type="synonym">Taxus wallichiana var. chinensis</name>
    <dbReference type="NCBI Taxonomy" id="29808"/>
    <lineage>
        <taxon>Eukaryota</taxon>
        <taxon>Viridiplantae</taxon>
        <taxon>Streptophyta</taxon>
        <taxon>Embryophyta</taxon>
        <taxon>Tracheophyta</taxon>
        <taxon>Spermatophyta</taxon>
        <taxon>Pinopsida</taxon>
        <taxon>Pinidae</taxon>
        <taxon>Conifers II</taxon>
        <taxon>Cupressales</taxon>
        <taxon>Taxaceae</taxon>
        <taxon>Taxus</taxon>
    </lineage>
</organism>
<evidence type="ECO:0000256" key="9">
    <source>
        <dbReference type="SAM" id="SignalP"/>
    </source>
</evidence>
<dbReference type="InterPro" id="IPR000719">
    <property type="entry name" value="Prot_kinase_dom"/>
</dbReference>
<accession>A0AA38FM65</accession>
<dbReference type="AlphaFoldDB" id="A0AA38FM65"/>
<comment type="caution">
    <text evidence="11">The sequence shown here is derived from an EMBL/GenBank/DDBJ whole genome shotgun (WGS) entry which is preliminary data.</text>
</comment>